<keyword evidence="2 3" id="KW-0501">Molybdenum cofactor biosynthesis</keyword>
<evidence type="ECO:0000256" key="2">
    <source>
        <dbReference type="ARBA" id="ARBA00023150"/>
    </source>
</evidence>
<keyword evidence="6" id="KW-1185">Reference proteome</keyword>
<comment type="similarity">
    <text evidence="3">Belongs to the FdhD family.</text>
</comment>
<dbReference type="InterPro" id="IPR016193">
    <property type="entry name" value="Cytidine_deaminase-like"/>
</dbReference>
<dbReference type="GO" id="GO:0006777">
    <property type="term" value="P:Mo-molybdopterin cofactor biosynthetic process"/>
    <property type="evidence" value="ECO:0007669"/>
    <property type="project" value="UniProtKB-UniRule"/>
</dbReference>
<dbReference type="Gene3D" id="3.10.20.10">
    <property type="match status" value="1"/>
</dbReference>
<keyword evidence="1 3" id="KW-0963">Cytoplasm</keyword>
<evidence type="ECO:0000256" key="3">
    <source>
        <dbReference type="HAMAP-Rule" id="MF_00187"/>
    </source>
</evidence>
<comment type="caution">
    <text evidence="3">Lacks conserved residue(s) required for the propagation of feature annotation.</text>
</comment>
<dbReference type="GO" id="GO:0097163">
    <property type="term" value="F:sulfur carrier activity"/>
    <property type="evidence" value="ECO:0007669"/>
    <property type="project" value="UniProtKB-UniRule"/>
</dbReference>
<dbReference type="PANTHER" id="PTHR30592">
    <property type="entry name" value="FORMATE DEHYDROGENASE"/>
    <property type="match status" value="1"/>
</dbReference>
<dbReference type="NCBIfam" id="TIGR00129">
    <property type="entry name" value="fdhD_narQ"/>
    <property type="match status" value="1"/>
</dbReference>
<gene>
    <name evidence="3 5" type="primary">fdhD</name>
    <name evidence="5" type="ORF">E3O19_17465</name>
</gene>
<dbReference type="GO" id="GO:0005737">
    <property type="term" value="C:cytoplasm"/>
    <property type="evidence" value="ECO:0007669"/>
    <property type="project" value="UniProtKB-SubCell"/>
</dbReference>
<comment type="function">
    <text evidence="3">Required for formate dehydrogenase (FDH) activity. Acts as a sulfur carrier protein that transfers sulfur from IscS to the molybdenum cofactor prior to its insertion into FDH.</text>
</comment>
<dbReference type="HAMAP" id="MF_00187">
    <property type="entry name" value="FdhD"/>
    <property type="match status" value="1"/>
</dbReference>
<name>A0A4R8WG12_9MICO</name>
<accession>A0A4R8WG12</accession>
<sequence>MNRITARRKVVRLTLGHQPTTREDVLAVEEPLEIRVNGRSLAVTMRTPGNDYDLAAGFLVSEGVITRGEHFFTARYCAGATDEGLNTYNVLDVSLAPGVKPPDPSLERSFLTTSSCGLCGKASIDAVRTKSSFPVADDPVRVDAALLATFPDQLRTNQAVFEKTGGLHAAALFDGTTGRMLLLREDVGRHNAVDKVIGWALKENLLPLTGTVLMVSSRASFELAQKAMMAGIPVLAAVSAPSSLAAEFAAEVGMTLIGFLRGNSMVIYAGAERIGHEENEVPAVREGQPAASRAPESPNPESPNPIGEGTLSRR</sequence>
<evidence type="ECO:0000256" key="4">
    <source>
        <dbReference type="SAM" id="MobiDB-lite"/>
    </source>
</evidence>
<dbReference type="PIRSF" id="PIRSF015626">
    <property type="entry name" value="FdhD"/>
    <property type="match status" value="1"/>
</dbReference>
<organism evidence="5 6">
    <name type="scientific">Cryobacterium algoritolerans</name>
    <dbReference type="NCBI Taxonomy" id="1259184"/>
    <lineage>
        <taxon>Bacteria</taxon>
        <taxon>Bacillati</taxon>
        <taxon>Actinomycetota</taxon>
        <taxon>Actinomycetes</taxon>
        <taxon>Micrococcales</taxon>
        <taxon>Microbacteriaceae</taxon>
        <taxon>Cryobacterium</taxon>
    </lineage>
</organism>
<protein>
    <recommendedName>
        <fullName evidence="3">Sulfur carrier protein FdhD</fullName>
    </recommendedName>
</protein>
<dbReference type="GO" id="GO:0016783">
    <property type="term" value="F:sulfurtransferase activity"/>
    <property type="evidence" value="ECO:0007669"/>
    <property type="project" value="InterPro"/>
</dbReference>
<feature type="active site" description="Cysteine persulfide intermediate" evidence="3">
    <location>
        <position position="116"/>
    </location>
</feature>
<reference evidence="5 6" key="1">
    <citation type="submission" date="2019-03" db="EMBL/GenBank/DDBJ databases">
        <title>Genomics of glacier-inhabiting Cryobacterium strains.</title>
        <authorList>
            <person name="Liu Q."/>
            <person name="Xin Y.-H."/>
        </authorList>
    </citation>
    <scope>NUCLEOTIDE SEQUENCE [LARGE SCALE GENOMIC DNA]</scope>
    <source>
        <strain evidence="5 6">MDT1-3</strain>
    </source>
</reference>
<dbReference type="EMBL" id="SOFP01000086">
    <property type="protein sequence ID" value="TFC08953.1"/>
    <property type="molecule type" value="Genomic_DNA"/>
</dbReference>
<keyword evidence="5" id="KW-0808">Transferase</keyword>
<dbReference type="Pfam" id="PF02634">
    <property type="entry name" value="FdhD-NarQ"/>
    <property type="match status" value="1"/>
</dbReference>
<proteinExistence type="inferred from homology"/>
<evidence type="ECO:0000256" key="1">
    <source>
        <dbReference type="ARBA" id="ARBA00022490"/>
    </source>
</evidence>
<dbReference type="Proteomes" id="UP000298412">
    <property type="component" value="Unassembled WGS sequence"/>
</dbReference>
<dbReference type="NCBIfam" id="NF001943">
    <property type="entry name" value="PRK00724.1-2"/>
    <property type="match status" value="1"/>
</dbReference>
<feature type="region of interest" description="Disordered" evidence="4">
    <location>
        <begin position="278"/>
        <end position="314"/>
    </location>
</feature>
<dbReference type="AlphaFoldDB" id="A0A4R8WG12"/>
<evidence type="ECO:0000313" key="6">
    <source>
        <dbReference type="Proteomes" id="UP000298412"/>
    </source>
</evidence>
<dbReference type="InterPro" id="IPR003786">
    <property type="entry name" value="FdhD"/>
</dbReference>
<comment type="caution">
    <text evidence="5">The sequence shown here is derived from an EMBL/GenBank/DDBJ whole genome shotgun (WGS) entry which is preliminary data.</text>
</comment>
<dbReference type="OrthoDB" id="3197277at2"/>
<evidence type="ECO:0000313" key="5">
    <source>
        <dbReference type="EMBL" id="TFC08953.1"/>
    </source>
</evidence>
<dbReference type="Gene3D" id="3.40.140.10">
    <property type="entry name" value="Cytidine Deaminase, domain 2"/>
    <property type="match status" value="1"/>
</dbReference>
<dbReference type="SUPFAM" id="SSF53927">
    <property type="entry name" value="Cytidine deaminase-like"/>
    <property type="match status" value="1"/>
</dbReference>
<comment type="subcellular location">
    <subcellularLocation>
        <location evidence="3">Cytoplasm</location>
    </subcellularLocation>
</comment>
<dbReference type="PANTHER" id="PTHR30592:SF1">
    <property type="entry name" value="SULFUR CARRIER PROTEIN FDHD"/>
    <property type="match status" value="1"/>
</dbReference>
<dbReference type="RefSeq" id="WP_134569554.1">
    <property type="nucleotide sequence ID" value="NZ_SOFP01000086.1"/>
</dbReference>